<dbReference type="Proteomes" id="UP000295215">
    <property type="component" value="Unassembled WGS sequence"/>
</dbReference>
<evidence type="ECO:0000313" key="2">
    <source>
        <dbReference type="EMBL" id="TDS52431.1"/>
    </source>
</evidence>
<comment type="caution">
    <text evidence="2">The sequence shown here is derived from an EMBL/GenBank/DDBJ whole genome shotgun (WGS) entry which is preliminary data.</text>
</comment>
<evidence type="ECO:0000259" key="1">
    <source>
        <dbReference type="Pfam" id="PF12680"/>
    </source>
</evidence>
<dbReference type="AlphaFoldDB" id="A0A4R7EMY5"/>
<accession>A0A4R7EMY5</accession>
<dbReference type="SUPFAM" id="SSF54427">
    <property type="entry name" value="NTF2-like"/>
    <property type="match status" value="1"/>
</dbReference>
<dbReference type="Gene3D" id="3.10.450.50">
    <property type="match status" value="1"/>
</dbReference>
<feature type="domain" description="SnoaL-like" evidence="1">
    <location>
        <begin position="10"/>
        <end position="106"/>
    </location>
</feature>
<organism evidence="2 3">
    <name type="scientific">Myroides indicus</name>
    <dbReference type="NCBI Taxonomy" id="1323422"/>
    <lineage>
        <taxon>Bacteria</taxon>
        <taxon>Pseudomonadati</taxon>
        <taxon>Bacteroidota</taxon>
        <taxon>Flavobacteriia</taxon>
        <taxon>Flavobacteriales</taxon>
        <taxon>Flavobacteriaceae</taxon>
        <taxon>Myroides</taxon>
    </lineage>
</organism>
<dbReference type="RefSeq" id="WP_133713531.1">
    <property type="nucleotide sequence ID" value="NZ_SOAG01000031.1"/>
</dbReference>
<sequence>MKNNKAILEKANAAIKAGNNEGFLSYCTEDTEWIFVGDITLKGKEAVRQYMAVVYAEPPKISIELMIEEGEFVTQMGKISLKDDNGEMTDYLACDVLKFREGKIAELKAFVIKENKIIETKN</sequence>
<dbReference type="InterPro" id="IPR032710">
    <property type="entry name" value="NTF2-like_dom_sf"/>
</dbReference>
<name>A0A4R7EMY5_9FLAO</name>
<proteinExistence type="predicted"/>
<keyword evidence="3" id="KW-1185">Reference proteome</keyword>
<dbReference type="Pfam" id="PF12680">
    <property type="entry name" value="SnoaL_2"/>
    <property type="match status" value="1"/>
</dbReference>
<reference evidence="2 3" key="1">
    <citation type="submission" date="2019-03" db="EMBL/GenBank/DDBJ databases">
        <title>Genomic Encyclopedia of Archaeal and Bacterial Type Strains, Phase II (KMG-II): from individual species to whole genera.</title>
        <authorList>
            <person name="Goeker M."/>
        </authorList>
    </citation>
    <scope>NUCLEOTIDE SEQUENCE [LARGE SCALE GENOMIC DNA]</scope>
    <source>
        <strain evidence="2 3">DSM 28213</strain>
    </source>
</reference>
<dbReference type="EMBL" id="SOAG01000031">
    <property type="protein sequence ID" value="TDS52431.1"/>
    <property type="molecule type" value="Genomic_DNA"/>
</dbReference>
<dbReference type="OrthoDB" id="6692273at2"/>
<dbReference type="InterPro" id="IPR037401">
    <property type="entry name" value="SnoaL-like"/>
</dbReference>
<evidence type="ECO:0000313" key="3">
    <source>
        <dbReference type="Proteomes" id="UP000295215"/>
    </source>
</evidence>
<gene>
    <name evidence="2" type="ORF">C8P70_13122</name>
</gene>
<protein>
    <submittedName>
        <fullName evidence="2">Uncharacterized protein (TIGR02246 family)</fullName>
    </submittedName>
</protein>